<dbReference type="Gene3D" id="3.40.1190.20">
    <property type="match status" value="1"/>
</dbReference>
<dbReference type="EMBL" id="CAADJE010000022">
    <property type="protein sequence ID" value="VFS63921.1"/>
    <property type="molecule type" value="Genomic_DNA"/>
</dbReference>
<accession>A0A485ATE0</accession>
<evidence type="ECO:0000313" key="5">
    <source>
        <dbReference type="Proteomes" id="UP000345637"/>
    </source>
</evidence>
<dbReference type="GO" id="GO:0016301">
    <property type="term" value="F:kinase activity"/>
    <property type="evidence" value="ECO:0007669"/>
    <property type="project" value="UniProtKB-KW"/>
</dbReference>
<evidence type="ECO:0000259" key="3">
    <source>
        <dbReference type="Pfam" id="PF00294"/>
    </source>
</evidence>
<dbReference type="SUPFAM" id="SSF53613">
    <property type="entry name" value="Ribokinase-like"/>
    <property type="match status" value="1"/>
</dbReference>
<dbReference type="PANTHER" id="PTHR10584:SF166">
    <property type="entry name" value="RIBOKINASE"/>
    <property type="match status" value="1"/>
</dbReference>
<evidence type="ECO:0000313" key="4">
    <source>
        <dbReference type="EMBL" id="VFS63921.1"/>
    </source>
</evidence>
<proteinExistence type="predicted"/>
<dbReference type="InterPro" id="IPR011611">
    <property type="entry name" value="PfkB_dom"/>
</dbReference>
<reference evidence="4 5" key="1">
    <citation type="submission" date="2019-03" db="EMBL/GenBank/DDBJ databases">
        <authorList>
            <consortium name="Pathogen Informatics"/>
        </authorList>
    </citation>
    <scope>NUCLEOTIDE SEQUENCE [LARGE SCALE GENOMIC DNA]</scope>
    <source>
        <strain evidence="4 5">NCTC12998</strain>
    </source>
</reference>
<dbReference type="GO" id="GO:0005829">
    <property type="term" value="C:cytosol"/>
    <property type="evidence" value="ECO:0007669"/>
    <property type="project" value="TreeGrafter"/>
</dbReference>
<organism evidence="4 5">
    <name type="scientific">Raoultella planticola</name>
    <name type="common">Klebsiella planticola</name>
    <dbReference type="NCBI Taxonomy" id="575"/>
    <lineage>
        <taxon>Bacteria</taxon>
        <taxon>Pseudomonadati</taxon>
        <taxon>Pseudomonadota</taxon>
        <taxon>Gammaproteobacteria</taxon>
        <taxon>Enterobacterales</taxon>
        <taxon>Enterobacteriaceae</taxon>
        <taxon>Klebsiella/Raoultella group</taxon>
        <taxon>Raoultella</taxon>
    </lineage>
</organism>
<keyword evidence="1 4" id="KW-0808">Transferase</keyword>
<evidence type="ECO:0000256" key="1">
    <source>
        <dbReference type="ARBA" id="ARBA00022679"/>
    </source>
</evidence>
<dbReference type="InterPro" id="IPR029056">
    <property type="entry name" value="Ribokinase-like"/>
</dbReference>
<evidence type="ECO:0000256" key="2">
    <source>
        <dbReference type="ARBA" id="ARBA00022777"/>
    </source>
</evidence>
<protein>
    <submittedName>
        <fullName evidence="4">Uncharacterized sugar kinase ydjH</fullName>
        <ecNumber evidence="4">2.7.1.-</ecNumber>
    </submittedName>
</protein>
<gene>
    <name evidence="4" type="primary">ydjH_2</name>
    <name evidence="4" type="ORF">NCTC12998_02337</name>
</gene>
<dbReference type="AlphaFoldDB" id="A0A485ATE0"/>
<dbReference type="EC" id="2.7.1.-" evidence="4"/>
<dbReference type="Pfam" id="PF00294">
    <property type="entry name" value="PfkB"/>
    <property type="match status" value="1"/>
</dbReference>
<dbReference type="Proteomes" id="UP000345637">
    <property type="component" value="Unassembled WGS sequence"/>
</dbReference>
<sequence length="334" mass="36208">MAAFDAVFVGLTILDIAGRPVIDIPPRGGVAFIEQIRLNPAGTAAGANINAAKLGIRTAAVACLGEDEKADFILASYARLGIDCSLIQRTAQQETSATILPIRPNGERPALHCRGASDALFVSEEEFDAILDCRFLHHGGSGLLAAMDRGQSALLLRAAKARGVVTSFDLIAPNENTLELLRSLLPSVDYFMPSLEEASYLSGRTDPADIARFFFELGVGTLHSEGWRKRLVAADRRRWHRTYRGVSGQCRGYHRLRRQLLRRLYCRAGPRVKHQRGVRGGFRRRRAGGDRDGIGCRRGGLAAYAGLYGGKPARIKSFAAASRGGKSGLAPLIE</sequence>
<feature type="domain" description="Carbohydrate kinase PfkB" evidence="3">
    <location>
        <begin position="6"/>
        <end position="215"/>
    </location>
</feature>
<keyword evidence="2 4" id="KW-0418">Kinase</keyword>
<name>A0A485ATE0_RAOPL</name>
<dbReference type="PANTHER" id="PTHR10584">
    <property type="entry name" value="SUGAR KINASE"/>
    <property type="match status" value="1"/>
</dbReference>